<dbReference type="PANTHER" id="PTHR37530">
    <property type="entry name" value="OUTER MEMBRANE PROTEIN SLP"/>
    <property type="match status" value="1"/>
</dbReference>
<dbReference type="RefSeq" id="WP_255910246.1">
    <property type="nucleotide sequence ID" value="NZ_JANFQO010000001.1"/>
</dbReference>
<dbReference type="PANTHER" id="PTHR37530:SF1">
    <property type="entry name" value="OUTER MEMBRANE PROTEIN SLP"/>
    <property type="match status" value="1"/>
</dbReference>
<feature type="signal peptide" evidence="1">
    <location>
        <begin position="1"/>
        <end position="19"/>
    </location>
</feature>
<dbReference type="PROSITE" id="PS51257">
    <property type="entry name" value="PROKAR_LIPOPROTEIN"/>
    <property type="match status" value="1"/>
</dbReference>
<reference evidence="2" key="1">
    <citation type="submission" date="2022-07" db="EMBL/GenBank/DDBJ databases">
        <title>Tahibacter sp., a new gammaproteobacterium isolated from the silt sample collected at pig farm.</title>
        <authorList>
            <person name="Chen H."/>
        </authorList>
    </citation>
    <scope>NUCLEOTIDE SEQUENCE</scope>
    <source>
        <strain evidence="2">P2K</strain>
    </source>
</reference>
<dbReference type="PIRSF" id="PIRSF004982">
    <property type="entry name" value="SlP"/>
    <property type="match status" value="1"/>
</dbReference>
<evidence type="ECO:0000256" key="1">
    <source>
        <dbReference type="SAM" id="SignalP"/>
    </source>
</evidence>
<dbReference type="Proteomes" id="UP001165498">
    <property type="component" value="Unassembled WGS sequence"/>
</dbReference>
<accession>A0ABT1QMV4</accession>
<dbReference type="InterPro" id="IPR004658">
    <property type="entry name" value="OMP_Slp"/>
</dbReference>
<keyword evidence="3" id="KW-1185">Reference proteome</keyword>
<protein>
    <submittedName>
        <fullName evidence="2">Slp family lipoprotein</fullName>
    </submittedName>
</protein>
<organism evidence="2 3">
    <name type="scientific">Tahibacter harae</name>
    <dbReference type="NCBI Taxonomy" id="2963937"/>
    <lineage>
        <taxon>Bacteria</taxon>
        <taxon>Pseudomonadati</taxon>
        <taxon>Pseudomonadota</taxon>
        <taxon>Gammaproteobacteria</taxon>
        <taxon>Lysobacterales</taxon>
        <taxon>Rhodanobacteraceae</taxon>
        <taxon>Tahibacter</taxon>
    </lineage>
</organism>
<dbReference type="EMBL" id="JANFQO010000001">
    <property type="protein sequence ID" value="MCQ4163218.1"/>
    <property type="molecule type" value="Genomic_DNA"/>
</dbReference>
<keyword evidence="2" id="KW-0449">Lipoprotein</keyword>
<evidence type="ECO:0000313" key="2">
    <source>
        <dbReference type="EMBL" id="MCQ4163218.1"/>
    </source>
</evidence>
<evidence type="ECO:0000313" key="3">
    <source>
        <dbReference type="Proteomes" id="UP001165498"/>
    </source>
</evidence>
<gene>
    <name evidence="2" type="ORF">NM961_00655</name>
</gene>
<proteinExistence type="predicted"/>
<dbReference type="Pfam" id="PF03843">
    <property type="entry name" value="Slp"/>
    <property type="match status" value="1"/>
</dbReference>
<sequence length="180" mass="20273">MRFPLVLPALALTALAGCATVPKPLQGDYAATLPSQEGAAAQKVRWGGEIIRVDTEAQRTCFEVLARPLDSSSRPGRRDESGGRFLACRAGFYDPAVFEPGREITVTGRIDGSELRKVGEYDYRYPRVAADVIYLWREPAAYDRYADPWYPYGPFGWDPFWSRPFGPPVYIIHSHRGHRH</sequence>
<name>A0ABT1QMV4_9GAMM</name>
<comment type="caution">
    <text evidence="2">The sequence shown here is derived from an EMBL/GenBank/DDBJ whole genome shotgun (WGS) entry which is preliminary data.</text>
</comment>
<feature type="chain" id="PRO_5046668601" evidence="1">
    <location>
        <begin position="20"/>
        <end position="180"/>
    </location>
</feature>
<keyword evidence="1" id="KW-0732">Signal</keyword>